<dbReference type="EMBL" id="MU157828">
    <property type="protein sequence ID" value="KAF9533606.1"/>
    <property type="molecule type" value="Genomic_DNA"/>
</dbReference>
<organism evidence="5 6">
    <name type="scientific">Crepidotus variabilis</name>
    <dbReference type="NCBI Taxonomy" id="179855"/>
    <lineage>
        <taxon>Eukaryota</taxon>
        <taxon>Fungi</taxon>
        <taxon>Dikarya</taxon>
        <taxon>Basidiomycota</taxon>
        <taxon>Agaricomycotina</taxon>
        <taxon>Agaricomycetes</taxon>
        <taxon>Agaricomycetidae</taxon>
        <taxon>Agaricales</taxon>
        <taxon>Agaricineae</taxon>
        <taxon>Crepidotaceae</taxon>
        <taxon>Crepidotus</taxon>
    </lineage>
</organism>
<comment type="similarity">
    <text evidence="2">Belongs to the cerato-platanin family.</text>
</comment>
<dbReference type="AlphaFoldDB" id="A0A9P6EPI4"/>
<evidence type="ECO:0000256" key="1">
    <source>
        <dbReference type="ARBA" id="ARBA00004613"/>
    </source>
</evidence>
<evidence type="ECO:0000256" key="3">
    <source>
        <dbReference type="ARBA" id="ARBA00022525"/>
    </source>
</evidence>
<proteinExistence type="inferred from homology"/>
<dbReference type="SUPFAM" id="SSF50685">
    <property type="entry name" value="Barwin-like endoglucanases"/>
    <property type="match status" value="1"/>
</dbReference>
<comment type="caution">
    <text evidence="5">The sequence shown here is derived from an EMBL/GenBank/DDBJ whole genome shotgun (WGS) entry which is preliminary data.</text>
</comment>
<dbReference type="InterPro" id="IPR010829">
    <property type="entry name" value="Cerato-platanin"/>
</dbReference>
<reference evidence="5" key="1">
    <citation type="submission" date="2020-11" db="EMBL/GenBank/DDBJ databases">
        <authorList>
            <consortium name="DOE Joint Genome Institute"/>
            <person name="Ahrendt S."/>
            <person name="Riley R."/>
            <person name="Andreopoulos W."/>
            <person name="Labutti K."/>
            <person name="Pangilinan J."/>
            <person name="Ruiz-Duenas F.J."/>
            <person name="Barrasa J.M."/>
            <person name="Sanchez-Garcia M."/>
            <person name="Camarero S."/>
            <person name="Miyauchi S."/>
            <person name="Serrano A."/>
            <person name="Linde D."/>
            <person name="Babiker R."/>
            <person name="Drula E."/>
            <person name="Ayuso-Fernandez I."/>
            <person name="Pacheco R."/>
            <person name="Padilla G."/>
            <person name="Ferreira P."/>
            <person name="Barriuso J."/>
            <person name="Kellner H."/>
            <person name="Castanera R."/>
            <person name="Alfaro M."/>
            <person name="Ramirez L."/>
            <person name="Pisabarro A.G."/>
            <person name="Kuo A."/>
            <person name="Tritt A."/>
            <person name="Lipzen A."/>
            <person name="He G."/>
            <person name="Yan M."/>
            <person name="Ng V."/>
            <person name="Cullen D."/>
            <person name="Martin F."/>
            <person name="Rosso M.-N."/>
            <person name="Henrissat B."/>
            <person name="Hibbett D."/>
            <person name="Martinez A.T."/>
            <person name="Grigoriev I.V."/>
        </authorList>
    </citation>
    <scope>NUCLEOTIDE SEQUENCE</scope>
    <source>
        <strain evidence="5">CBS 506.95</strain>
    </source>
</reference>
<dbReference type="InterPro" id="IPR036908">
    <property type="entry name" value="RlpA-like_sf"/>
</dbReference>
<accession>A0A9P6EPI4</accession>
<gene>
    <name evidence="5" type="ORF">CPB83DRAFT_902961</name>
</gene>
<keyword evidence="3" id="KW-0964">Secreted</keyword>
<comment type="subcellular location">
    <subcellularLocation>
        <location evidence="1">Secreted</location>
    </subcellularLocation>
</comment>
<evidence type="ECO:0000313" key="6">
    <source>
        <dbReference type="Proteomes" id="UP000807306"/>
    </source>
</evidence>
<evidence type="ECO:0000256" key="2">
    <source>
        <dbReference type="ARBA" id="ARBA00010421"/>
    </source>
</evidence>
<name>A0A9P6EPI4_9AGAR</name>
<feature type="chain" id="PRO_5040210229" evidence="4">
    <location>
        <begin position="17"/>
        <end position="141"/>
    </location>
</feature>
<sequence length="141" mass="14634">MKFAAVTLSLLPVIFALTTSYDTAYDNKGQSLATVACSDGSNGLLTKNYTTFGSLPSFPFIGGAPPIAGWNSASCGTCWNLTYTAQNVSKTITVLGIDVATPDSFNIAKAALDALTGNQAQQLGRVPVTAVQVNTTFCGLK</sequence>
<evidence type="ECO:0000313" key="5">
    <source>
        <dbReference type="EMBL" id="KAF9533606.1"/>
    </source>
</evidence>
<dbReference type="Gene3D" id="2.40.40.10">
    <property type="entry name" value="RlpA-like domain"/>
    <property type="match status" value="1"/>
</dbReference>
<dbReference type="Pfam" id="PF07249">
    <property type="entry name" value="Cerato-platanin"/>
    <property type="match status" value="1"/>
</dbReference>
<dbReference type="GO" id="GO:0005576">
    <property type="term" value="C:extracellular region"/>
    <property type="evidence" value="ECO:0007669"/>
    <property type="project" value="UniProtKB-SubCell"/>
</dbReference>
<evidence type="ECO:0000256" key="4">
    <source>
        <dbReference type="SAM" id="SignalP"/>
    </source>
</evidence>
<keyword evidence="4" id="KW-0732">Signal</keyword>
<keyword evidence="6" id="KW-1185">Reference proteome</keyword>
<protein>
    <submittedName>
        <fullName evidence="5">Snodprot1</fullName>
    </submittedName>
</protein>
<dbReference type="CDD" id="cd22778">
    <property type="entry name" value="DPBB_CEPL-like"/>
    <property type="match status" value="1"/>
</dbReference>
<feature type="signal peptide" evidence="4">
    <location>
        <begin position="1"/>
        <end position="16"/>
    </location>
</feature>
<dbReference type="OrthoDB" id="4898945at2759"/>
<dbReference type="Proteomes" id="UP000807306">
    <property type="component" value="Unassembled WGS sequence"/>
</dbReference>